<dbReference type="AlphaFoldDB" id="A0A517TVI7"/>
<evidence type="ECO:0000259" key="1">
    <source>
        <dbReference type="Pfam" id="PF13439"/>
    </source>
</evidence>
<dbReference type="InterPro" id="IPR028098">
    <property type="entry name" value="Glyco_trans_4-like_N"/>
</dbReference>
<keyword evidence="2" id="KW-0808">Transferase</keyword>
<evidence type="ECO:0000313" key="2">
    <source>
        <dbReference type="EMBL" id="QDT72392.1"/>
    </source>
</evidence>
<reference evidence="2 3" key="1">
    <citation type="submission" date="2019-02" db="EMBL/GenBank/DDBJ databases">
        <title>Deep-cultivation of Planctomycetes and their phenomic and genomic characterization uncovers novel biology.</title>
        <authorList>
            <person name="Wiegand S."/>
            <person name="Jogler M."/>
            <person name="Boedeker C."/>
            <person name="Pinto D."/>
            <person name="Vollmers J."/>
            <person name="Rivas-Marin E."/>
            <person name="Kohn T."/>
            <person name="Peeters S.H."/>
            <person name="Heuer A."/>
            <person name="Rast P."/>
            <person name="Oberbeckmann S."/>
            <person name="Bunk B."/>
            <person name="Jeske O."/>
            <person name="Meyerdierks A."/>
            <person name="Storesund J.E."/>
            <person name="Kallscheuer N."/>
            <person name="Luecker S."/>
            <person name="Lage O.M."/>
            <person name="Pohl T."/>
            <person name="Merkel B.J."/>
            <person name="Hornburger P."/>
            <person name="Mueller R.-W."/>
            <person name="Bruemmer F."/>
            <person name="Labrenz M."/>
            <person name="Spormann A.M."/>
            <person name="Op den Camp H."/>
            <person name="Overmann J."/>
            <person name="Amann R."/>
            <person name="Jetten M.S.M."/>
            <person name="Mascher T."/>
            <person name="Medema M.H."/>
            <person name="Devos D.P."/>
            <person name="Kaster A.-K."/>
            <person name="Ovreas L."/>
            <person name="Rohde M."/>
            <person name="Galperin M.Y."/>
            <person name="Jogler C."/>
        </authorList>
    </citation>
    <scope>NUCLEOTIDE SEQUENCE [LARGE SCALE GENOMIC DNA]</scope>
    <source>
        <strain evidence="2 3">I41</strain>
    </source>
</reference>
<feature type="domain" description="Glycosyltransferase subfamily 4-like N-terminal" evidence="1">
    <location>
        <begin position="68"/>
        <end position="226"/>
    </location>
</feature>
<dbReference type="Pfam" id="PF13439">
    <property type="entry name" value="Glyco_transf_4"/>
    <property type="match status" value="1"/>
</dbReference>
<dbReference type="PANTHER" id="PTHR12526:SF636">
    <property type="entry name" value="BLL3647 PROTEIN"/>
    <property type="match status" value="1"/>
</dbReference>
<dbReference type="GO" id="GO:0016757">
    <property type="term" value="F:glycosyltransferase activity"/>
    <property type="evidence" value="ECO:0007669"/>
    <property type="project" value="UniProtKB-KW"/>
</dbReference>
<name>A0A517TVI7_9BACT</name>
<accession>A0A517TVI7</accession>
<dbReference type="KEGG" id="llh:I41_15700"/>
<sequence length="419" mass="45496">MVWLSQAVPSLAQVPPAMSDVSPVVSLPFPGVVHDEAEFRRRTNAHVVKSSPPQLVRVLHVINGEHFSGAERVQDLLAGYLPAWGYDVGFACVKPGRFPAARTFRAAPLYELPMQSRLDFTCGRKLAALVRDEQYSIIHAHTPRSLLVADQAARLAKVPLVYHVHSPAGRDSTRWFRNMANAWLERHAAHRAARLIAVSPSVRRYMIEQGFLASHVICVPNGVPTADVQPRTAAPQTWTLGMSALFRPRKGIEVLLEALKLVRRAGSDVRLRAIGPFENAAYEGEVRALVSRLGIGDAIEWTGFVTDISAELAKVDALVLPSLFGEGLPMVVLEAMAAGLPVIASDVEGVPDAVIDREDGLLVQPGDAASLAAAIEELTSGVLDYASLSRNAQRRHAERFSAEAMARNVAAVYDQVLGR</sequence>
<keyword evidence="3" id="KW-1185">Reference proteome</keyword>
<dbReference type="EMBL" id="CP036339">
    <property type="protein sequence ID" value="QDT72392.1"/>
    <property type="molecule type" value="Genomic_DNA"/>
</dbReference>
<keyword evidence="2" id="KW-0328">Glycosyltransferase</keyword>
<gene>
    <name evidence="2" type="primary">pimA</name>
    <name evidence="2" type="ORF">I41_15700</name>
</gene>
<protein>
    <submittedName>
        <fullName evidence="2">GDP-mannose-dependent alpha-(1-2)-phosphatidylinositol mannosyltransferase</fullName>
    </submittedName>
</protein>
<proteinExistence type="predicted"/>
<organism evidence="2 3">
    <name type="scientific">Lacipirellula limnantheis</name>
    <dbReference type="NCBI Taxonomy" id="2528024"/>
    <lineage>
        <taxon>Bacteria</taxon>
        <taxon>Pseudomonadati</taxon>
        <taxon>Planctomycetota</taxon>
        <taxon>Planctomycetia</taxon>
        <taxon>Pirellulales</taxon>
        <taxon>Lacipirellulaceae</taxon>
        <taxon>Lacipirellula</taxon>
    </lineage>
</organism>
<dbReference type="Pfam" id="PF13692">
    <property type="entry name" value="Glyco_trans_1_4"/>
    <property type="match status" value="1"/>
</dbReference>
<dbReference type="Gene3D" id="3.40.50.2000">
    <property type="entry name" value="Glycogen Phosphorylase B"/>
    <property type="match status" value="2"/>
</dbReference>
<evidence type="ECO:0000313" key="3">
    <source>
        <dbReference type="Proteomes" id="UP000317909"/>
    </source>
</evidence>
<dbReference type="SUPFAM" id="SSF53756">
    <property type="entry name" value="UDP-Glycosyltransferase/glycogen phosphorylase"/>
    <property type="match status" value="1"/>
</dbReference>
<dbReference type="PANTHER" id="PTHR12526">
    <property type="entry name" value="GLYCOSYLTRANSFERASE"/>
    <property type="match status" value="1"/>
</dbReference>
<dbReference type="Proteomes" id="UP000317909">
    <property type="component" value="Chromosome"/>
</dbReference>